<dbReference type="RefSeq" id="YP_239285.1">
    <property type="nucleotide sequence ID" value="NC_007024.1"/>
</dbReference>
<dbReference type="GeneID" id="5076579"/>
<name>Q52PL4_9CAUD</name>
<reference evidence="1 2" key="1">
    <citation type="submission" date="2005-03" db="EMBL/GenBank/DDBJ databases">
        <title>Sequencing of bacteriophage Xp15 from Xanthomonas campestris pv. pelargonii and identification of the lysis genes.</title>
        <authorList>
            <person name="Ramadugu C."/>
            <person name="Gabriel D.W."/>
        </authorList>
    </citation>
    <scope>NUCLEOTIDE SEQUENCE [LARGE SCALE GENOMIC DNA]</scope>
</reference>
<dbReference type="KEGG" id="vg:5076579"/>
<accession>Q52PL4</accession>
<proteinExistence type="predicted"/>
<sequence length="129" mass="15091">MFEISEQPNEKLEEGVWAEYQGGQFLIAYAGGVKFQRRMTALRKPFRRQEERGDQIDPAVLRKITCQAISEVILLDWKEVASKGEPVPYSREMAFKALVNDERFRNFVMEHSMELQNFEESEREIEGNS</sequence>
<protein>
    <submittedName>
        <fullName evidence="1">Uncharacterized protein</fullName>
    </submittedName>
</protein>
<dbReference type="EMBL" id="AY986977">
    <property type="protein sequence ID" value="AAX84860.1"/>
    <property type="molecule type" value="Genomic_DNA"/>
</dbReference>
<evidence type="ECO:0000313" key="2">
    <source>
        <dbReference type="Proteomes" id="UP000001305"/>
    </source>
</evidence>
<evidence type="ECO:0000313" key="1">
    <source>
        <dbReference type="EMBL" id="AAX84860.1"/>
    </source>
</evidence>
<keyword evidence="2" id="KW-1185">Reference proteome</keyword>
<dbReference type="Proteomes" id="UP000001305">
    <property type="component" value="Segment"/>
</dbReference>
<organism evidence="1 2">
    <name type="scientific">Xanthomonas phage Xp15</name>
    <dbReference type="NCBI Taxonomy" id="322855"/>
    <lineage>
        <taxon>Viruses</taxon>
        <taxon>Duplodnaviria</taxon>
        <taxon>Heunggongvirae</taxon>
        <taxon>Uroviricota</taxon>
        <taxon>Caudoviricetes</taxon>
        <taxon>Alachuavirus</taxon>
        <taxon>Alachuavirus Xp15</taxon>
    </lineage>
</organism>